<gene>
    <name evidence="3" type="primary">yxaH</name>
    <name evidence="3" type="ORF">GCM10011351_08570</name>
</gene>
<sequence>MNSNATPLTEKKRLTWIDAARGFAIFGIFMVNVPAFNAPYFLYGGEEVFQSSTAGHVIQTIIDIFFQSSFYTLFSFLFGFGIQIIVENIQKRQQPVNKLLFRRLVILIGFGLIHAFFIWHGDILLTYGIIGMFLFLFFKRADRTLVVWALSLLVIPTLLYTGLLYLVRDQLDGYNLAGIQQAIAHYGTGSLFEVWQQNFKDWSYSNGIFTYIILIFNLLPLFLLGMVTARRKWLHDIERNHLFLKRVWLISFILFIGIKAGVYLWGNPTWLSMLQDTIGGSASAIFYLTSITLIYRSSIGEKLFQPFTYVGKMSLSNYIFQSVVCFILFYSVGFGLYGSISPLGSIGIVFAVYLGQIFLSRIYMERYRFGPLEWLWRRLMYMERLPNKR</sequence>
<dbReference type="OrthoDB" id="9807744at2"/>
<feature type="transmembrane region" description="Helical" evidence="1">
    <location>
        <begin position="99"/>
        <end position="117"/>
    </location>
</feature>
<keyword evidence="4" id="KW-1185">Reference proteome</keyword>
<dbReference type="InterPro" id="IPR007349">
    <property type="entry name" value="DUF418"/>
</dbReference>
<evidence type="ECO:0000313" key="4">
    <source>
        <dbReference type="Proteomes" id="UP000618460"/>
    </source>
</evidence>
<dbReference type="Proteomes" id="UP000618460">
    <property type="component" value="Unassembled WGS sequence"/>
</dbReference>
<proteinExistence type="predicted"/>
<feature type="domain" description="DUF418" evidence="2">
    <location>
        <begin position="229"/>
        <end position="382"/>
    </location>
</feature>
<organism evidence="3 4">
    <name type="scientific">Paraliobacillus quinghaiensis</name>
    <dbReference type="NCBI Taxonomy" id="470815"/>
    <lineage>
        <taxon>Bacteria</taxon>
        <taxon>Bacillati</taxon>
        <taxon>Bacillota</taxon>
        <taxon>Bacilli</taxon>
        <taxon>Bacillales</taxon>
        <taxon>Bacillaceae</taxon>
        <taxon>Paraliobacillus</taxon>
    </lineage>
</organism>
<reference evidence="3" key="1">
    <citation type="journal article" date="2014" name="Int. J. Syst. Evol. Microbiol.">
        <title>Complete genome sequence of Corynebacterium casei LMG S-19264T (=DSM 44701T), isolated from a smear-ripened cheese.</title>
        <authorList>
            <consortium name="US DOE Joint Genome Institute (JGI-PGF)"/>
            <person name="Walter F."/>
            <person name="Albersmeier A."/>
            <person name="Kalinowski J."/>
            <person name="Ruckert C."/>
        </authorList>
    </citation>
    <scope>NUCLEOTIDE SEQUENCE</scope>
    <source>
        <strain evidence="3">CGMCC 1.6333</strain>
    </source>
</reference>
<dbReference type="AlphaFoldDB" id="A0A917TJG9"/>
<reference evidence="3" key="2">
    <citation type="submission" date="2020-09" db="EMBL/GenBank/DDBJ databases">
        <authorList>
            <person name="Sun Q."/>
            <person name="Zhou Y."/>
        </authorList>
    </citation>
    <scope>NUCLEOTIDE SEQUENCE</scope>
    <source>
        <strain evidence="3">CGMCC 1.6333</strain>
    </source>
</reference>
<feature type="transmembrane region" description="Helical" evidence="1">
    <location>
        <begin position="21"/>
        <end position="44"/>
    </location>
</feature>
<protein>
    <recommendedName>
        <fullName evidence="2">DUF418 domain-containing protein</fullName>
    </recommendedName>
</protein>
<dbReference type="Pfam" id="PF04235">
    <property type="entry name" value="DUF418"/>
    <property type="match status" value="1"/>
</dbReference>
<evidence type="ECO:0000256" key="1">
    <source>
        <dbReference type="SAM" id="Phobius"/>
    </source>
</evidence>
<feature type="transmembrane region" description="Helical" evidence="1">
    <location>
        <begin position="208"/>
        <end position="227"/>
    </location>
</feature>
<dbReference type="PANTHER" id="PTHR30590">
    <property type="entry name" value="INNER MEMBRANE PROTEIN"/>
    <property type="match status" value="1"/>
</dbReference>
<feature type="transmembrane region" description="Helical" evidence="1">
    <location>
        <begin position="247"/>
        <end position="266"/>
    </location>
</feature>
<feature type="transmembrane region" description="Helical" evidence="1">
    <location>
        <begin position="343"/>
        <end position="364"/>
    </location>
</feature>
<dbReference type="InterPro" id="IPR052529">
    <property type="entry name" value="Bact_Transport_Assoc"/>
</dbReference>
<dbReference type="RefSeq" id="WP_117153304.1">
    <property type="nucleotide sequence ID" value="NZ_BMLG01000002.1"/>
</dbReference>
<comment type="caution">
    <text evidence="3">The sequence shown here is derived from an EMBL/GenBank/DDBJ whole genome shotgun (WGS) entry which is preliminary data.</text>
</comment>
<name>A0A917TJG9_9BACI</name>
<dbReference type="PANTHER" id="PTHR30590:SF2">
    <property type="entry name" value="INNER MEMBRANE PROTEIN"/>
    <property type="match status" value="1"/>
</dbReference>
<feature type="transmembrane region" description="Helical" evidence="1">
    <location>
        <begin position="64"/>
        <end position="87"/>
    </location>
</feature>
<accession>A0A917TJG9</accession>
<evidence type="ECO:0000313" key="3">
    <source>
        <dbReference type="EMBL" id="GGM25172.1"/>
    </source>
</evidence>
<keyword evidence="1" id="KW-1133">Transmembrane helix</keyword>
<feature type="transmembrane region" description="Helical" evidence="1">
    <location>
        <begin position="145"/>
        <end position="167"/>
    </location>
</feature>
<dbReference type="EMBL" id="BMLG01000002">
    <property type="protein sequence ID" value="GGM25172.1"/>
    <property type="molecule type" value="Genomic_DNA"/>
</dbReference>
<evidence type="ECO:0000259" key="2">
    <source>
        <dbReference type="Pfam" id="PF04235"/>
    </source>
</evidence>
<feature type="transmembrane region" description="Helical" evidence="1">
    <location>
        <begin position="278"/>
        <end position="295"/>
    </location>
</feature>
<feature type="transmembrane region" description="Helical" evidence="1">
    <location>
        <begin position="315"/>
        <end position="337"/>
    </location>
</feature>
<feature type="transmembrane region" description="Helical" evidence="1">
    <location>
        <begin position="123"/>
        <end position="138"/>
    </location>
</feature>
<keyword evidence="1" id="KW-0812">Transmembrane</keyword>
<keyword evidence="1" id="KW-0472">Membrane</keyword>